<keyword evidence="3" id="KW-1185">Reference proteome</keyword>
<protein>
    <submittedName>
        <fullName evidence="2">Uncharacterized protein</fullName>
    </submittedName>
</protein>
<dbReference type="Proteomes" id="UP001209682">
    <property type="component" value="Unassembled WGS sequence"/>
</dbReference>
<comment type="caution">
    <text evidence="2">The sequence shown here is derived from an EMBL/GenBank/DDBJ whole genome shotgun (WGS) entry which is preliminary data.</text>
</comment>
<reference evidence="2 3" key="1">
    <citation type="submission" date="2022-11" db="EMBL/GenBank/DDBJ databases">
        <title>Acinetobacter entericus sp. nov., isolated from the gut of the plastic-eating larvae of the Coleoptera insect Zophobas atratus.</title>
        <authorList>
            <person name="Dong X."/>
            <person name="Yang Y."/>
        </authorList>
    </citation>
    <scope>NUCLEOTIDE SEQUENCE [LARGE SCALE GENOMIC DNA]</scope>
    <source>
        <strain evidence="2 3">BIT-DXN8</strain>
    </source>
</reference>
<dbReference type="EMBL" id="JAPEQW010000011">
    <property type="protein sequence ID" value="MCW8039599.1"/>
    <property type="molecule type" value="Genomic_DNA"/>
</dbReference>
<accession>A0ABT3NK05</accession>
<evidence type="ECO:0000256" key="1">
    <source>
        <dbReference type="SAM" id="Phobius"/>
    </source>
</evidence>
<keyword evidence="1" id="KW-1133">Transmembrane helix</keyword>
<feature type="transmembrane region" description="Helical" evidence="1">
    <location>
        <begin position="23"/>
        <end position="46"/>
    </location>
</feature>
<organism evidence="2 3">
    <name type="scientific">Acinetobacter entericus</name>
    <dbReference type="NCBI Taxonomy" id="2989714"/>
    <lineage>
        <taxon>Bacteria</taxon>
        <taxon>Pseudomonadati</taxon>
        <taxon>Pseudomonadota</taxon>
        <taxon>Gammaproteobacteria</taxon>
        <taxon>Moraxellales</taxon>
        <taxon>Moraxellaceae</taxon>
        <taxon>Acinetobacter</taxon>
    </lineage>
</organism>
<keyword evidence="1" id="KW-0812">Transmembrane</keyword>
<evidence type="ECO:0000313" key="2">
    <source>
        <dbReference type="EMBL" id="MCW8039599.1"/>
    </source>
</evidence>
<name>A0ABT3NK05_9GAMM</name>
<keyword evidence="1" id="KW-0472">Membrane</keyword>
<evidence type="ECO:0000313" key="3">
    <source>
        <dbReference type="Proteomes" id="UP001209682"/>
    </source>
</evidence>
<proteinExistence type="predicted"/>
<gene>
    <name evidence="2" type="ORF">OKC24_10615</name>
</gene>
<sequence>MPKILFQAADKLPIWQRQGLDEIQAAIVMQITECVEIAFGLLFLVLKKRQL</sequence>